<name>A0A2U1LEI1_ARTAN</name>
<dbReference type="AlphaFoldDB" id="A0A2U1LEI1"/>
<keyword evidence="3" id="KW-1185">Reference proteome</keyword>
<sequence length="634" mass="68853">MSVLNSRFAYENAKGVLHQLEKNGLHKDVNRPSQLRNWYDGLLAGIFLFFQDKLETIQPMGLGEFLLIEVLFQLSYIVDVLQLPPSLHTPSLAAGRPVLDTCGVFSTGASHGSNAIVTSHSQGSIAHTPCKRTCHEVHEGERPSQRPHRQRPYASFLSPASETFQATAHVNSSTLPGQPIVSQRPPLHVMVDASTSAIREPPVSPLQMSASGRRTKGRAFPMYDERPSQWRRRQAPDVPFCASSSERCHTPTHGTSSMPQVYPFAPTPSFATRPTPMSEHGASSSSNAPPPLLPHPQHQLMLAEHHFDIELTWTSRFHIPREVYIARKTGSCNYAACVIRSPNLTADTVTSPSLSACVDTTPNLTVSSSDLTACFLSAHLTAYIVVTSPDITVCAVTSPIITVLVTTGNLNVSAVTRGDLTACVVESANLTACVVDTSHDIAVLVVTSGNLTVTSSNLTACVVKRPNLTTVQTQQRAERDAAIARLEQSRIVLALRLADHHGKKYKVIEEARAFVGEVQNHGKFVPPENGYTSAESYNGGKSSNILVKVVISSFNFAKKSLKVDHLGGVLGNAALFAVSMLALLHLHQVNDRDRYISDLQQIHEVNNRLNKNVTKVYLPEGGSTNGLDVLSARG</sequence>
<evidence type="ECO:0000313" key="3">
    <source>
        <dbReference type="Proteomes" id="UP000245207"/>
    </source>
</evidence>
<protein>
    <submittedName>
        <fullName evidence="2">Plastid division1</fullName>
    </submittedName>
</protein>
<dbReference type="Proteomes" id="UP000245207">
    <property type="component" value="Unassembled WGS sequence"/>
</dbReference>
<dbReference type="GO" id="GO:0010020">
    <property type="term" value="P:chloroplast fission"/>
    <property type="evidence" value="ECO:0007669"/>
    <property type="project" value="InterPro"/>
</dbReference>
<reference evidence="2 3" key="1">
    <citation type="journal article" date="2018" name="Mol. Plant">
        <title>The genome of Artemisia annua provides insight into the evolution of Asteraceae family and artemisinin biosynthesis.</title>
        <authorList>
            <person name="Shen Q."/>
            <person name="Zhang L."/>
            <person name="Liao Z."/>
            <person name="Wang S."/>
            <person name="Yan T."/>
            <person name="Shi P."/>
            <person name="Liu M."/>
            <person name="Fu X."/>
            <person name="Pan Q."/>
            <person name="Wang Y."/>
            <person name="Lv Z."/>
            <person name="Lu X."/>
            <person name="Zhang F."/>
            <person name="Jiang W."/>
            <person name="Ma Y."/>
            <person name="Chen M."/>
            <person name="Hao X."/>
            <person name="Li L."/>
            <person name="Tang Y."/>
            <person name="Lv G."/>
            <person name="Zhou Y."/>
            <person name="Sun X."/>
            <person name="Brodelius P.E."/>
            <person name="Rose J.K.C."/>
            <person name="Tang K."/>
        </authorList>
    </citation>
    <scope>NUCLEOTIDE SEQUENCE [LARGE SCALE GENOMIC DNA]</scope>
    <source>
        <strain evidence="3">cv. Huhao1</strain>
        <tissue evidence="2">Leaf</tissue>
    </source>
</reference>
<dbReference type="OrthoDB" id="1613918at2759"/>
<dbReference type="STRING" id="35608.A0A2U1LEI1"/>
<evidence type="ECO:0000256" key="1">
    <source>
        <dbReference type="SAM" id="MobiDB-lite"/>
    </source>
</evidence>
<dbReference type="PANTHER" id="PTHR33600:SF4">
    <property type="entry name" value="PLASTID DIVISION PROTEIN PDV1"/>
    <property type="match status" value="1"/>
</dbReference>
<accession>A0A2U1LEI1</accession>
<gene>
    <name evidence="2" type="ORF">CTI12_AA483650</name>
</gene>
<evidence type="ECO:0000313" key="2">
    <source>
        <dbReference type="EMBL" id="PWA47410.1"/>
    </source>
</evidence>
<dbReference type="EMBL" id="PKPP01009822">
    <property type="protein sequence ID" value="PWA47410.1"/>
    <property type="molecule type" value="Genomic_DNA"/>
</dbReference>
<dbReference type="PANTHER" id="PTHR33600">
    <property type="entry name" value="PLASTID DIVISION PROTEIN PDV2"/>
    <property type="match status" value="1"/>
</dbReference>
<feature type="region of interest" description="Disordered" evidence="1">
    <location>
        <begin position="195"/>
        <end position="293"/>
    </location>
</feature>
<proteinExistence type="predicted"/>
<comment type="caution">
    <text evidence="2">The sequence shown here is derived from an EMBL/GenBank/DDBJ whole genome shotgun (WGS) entry which is preliminary data.</text>
</comment>
<organism evidence="2 3">
    <name type="scientific">Artemisia annua</name>
    <name type="common">Sweet wormwood</name>
    <dbReference type="NCBI Taxonomy" id="35608"/>
    <lineage>
        <taxon>Eukaryota</taxon>
        <taxon>Viridiplantae</taxon>
        <taxon>Streptophyta</taxon>
        <taxon>Embryophyta</taxon>
        <taxon>Tracheophyta</taxon>
        <taxon>Spermatophyta</taxon>
        <taxon>Magnoliopsida</taxon>
        <taxon>eudicotyledons</taxon>
        <taxon>Gunneridae</taxon>
        <taxon>Pentapetalae</taxon>
        <taxon>asterids</taxon>
        <taxon>campanulids</taxon>
        <taxon>Asterales</taxon>
        <taxon>Asteraceae</taxon>
        <taxon>Asteroideae</taxon>
        <taxon>Anthemideae</taxon>
        <taxon>Artemisiinae</taxon>
        <taxon>Artemisia</taxon>
    </lineage>
</organism>
<dbReference type="InterPro" id="IPR038939">
    <property type="entry name" value="PDV1/PDV2"/>
</dbReference>